<sequence length="160" mass="17269">MEEKERLKGVPGMLRPFKQYLVEAGLPEGAQIVYYGCPGTCTPFIELLAFAVRDLPVEQVFVPYLDEGKARTIRPVADVGMQIGEAPASLRPAVAVVMGGLAMPNIPVTAEAAAAVLEKHPDAKRTGICFMSMFEKEGWTGAIGFDLVIDASIDPVTVYR</sequence>
<evidence type="ECO:0000313" key="2">
    <source>
        <dbReference type="Proteomes" id="UP000570823"/>
    </source>
</evidence>
<dbReference type="InterPro" id="IPR009183">
    <property type="entry name" value="UCP004962"/>
</dbReference>
<evidence type="ECO:0000313" key="1">
    <source>
        <dbReference type="EMBL" id="NVO67953.1"/>
    </source>
</evidence>
<dbReference type="RefSeq" id="WP_176789651.1">
    <property type="nucleotide sequence ID" value="NZ_JABXWR010000002.1"/>
</dbReference>
<comment type="caution">
    <text evidence="1">The sequence shown here is derived from an EMBL/GenBank/DDBJ whole genome shotgun (WGS) entry which is preliminary data.</text>
</comment>
<dbReference type="PIRSF" id="PIRSF004962">
    <property type="entry name" value="UCP004962"/>
    <property type="match status" value="1"/>
</dbReference>
<dbReference type="EMBL" id="JABXWR010000002">
    <property type="protein sequence ID" value="NVO67953.1"/>
    <property type="molecule type" value="Genomic_DNA"/>
</dbReference>
<name>A0A7K4HRP4_9EURY</name>
<proteinExistence type="predicted"/>
<dbReference type="Proteomes" id="UP000570823">
    <property type="component" value="Unassembled WGS sequence"/>
</dbReference>
<protein>
    <submittedName>
        <fullName evidence="1">DUF2124 domain-containing protein</fullName>
    </submittedName>
</protein>
<accession>A0A7K4HRP4</accession>
<reference evidence="1 2" key="1">
    <citation type="submission" date="2020-06" db="EMBL/GenBank/DDBJ databases">
        <title>Methanofollis fontis sp. nov., a methanogen isolated from marine sediments near a cold seep at Four-Way Closure Ridge offshore southwestern Taiwan.</title>
        <authorList>
            <person name="Chen S.-C."/>
            <person name="Teng N.-H."/>
            <person name="Lin Y.-S."/>
            <person name="Lai M.-C."/>
            <person name="Chen H.-H."/>
            <person name="Wang C.-C."/>
        </authorList>
    </citation>
    <scope>NUCLEOTIDE SEQUENCE [LARGE SCALE GENOMIC DNA]</scope>
    <source>
        <strain evidence="1 2">DSM 2702</strain>
    </source>
</reference>
<keyword evidence="2" id="KW-1185">Reference proteome</keyword>
<dbReference type="Gene3D" id="3.40.50.2300">
    <property type="match status" value="1"/>
</dbReference>
<dbReference type="OrthoDB" id="64681at2157"/>
<organism evidence="1 2">
    <name type="scientific">Methanofollis tationis</name>
    <dbReference type="NCBI Taxonomy" id="81417"/>
    <lineage>
        <taxon>Archaea</taxon>
        <taxon>Methanobacteriati</taxon>
        <taxon>Methanobacteriota</taxon>
        <taxon>Stenosarchaea group</taxon>
        <taxon>Methanomicrobia</taxon>
        <taxon>Methanomicrobiales</taxon>
        <taxon>Methanomicrobiaceae</taxon>
        <taxon>Methanofollis</taxon>
    </lineage>
</organism>
<gene>
    <name evidence="1" type="ORF">HWN36_11715</name>
</gene>
<dbReference type="Pfam" id="PF09897">
    <property type="entry name" value="DUF2124"/>
    <property type="match status" value="1"/>
</dbReference>
<dbReference type="AlphaFoldDB" id="A0A7K4HRP4"/>